<organism evidence="1 2">
    <name type="scientific">Caerostris extrusa</name>
    <name type="common">Bark spider</name>
    <name type="synonym">Caerostris bankana</name>
    <dbReference type="NCBI Taxonomy" id="172846"/>
    <lineage>
        <taxon>Eukaryota</taxon>
        <taxon>Metazoa</taxon>
        <taxon>Ecdysozoa</taxon>
        <taxon>Arthropoda</taxon>
        <taxon>Chelicerata</taxon>
        <taxon>Arachnida</taxon>
        <taxon>Araneae</taxon>
        <taxon>Araneomorphae</taxon>
        <taxon>Entelegynae</taxon>
        <taxon>Araneoidea</taxon>
        <taxon>Araneidae</taxon>
        <taxon>Caerostris</taxon>
    </lineage>
</organism>
<comment type="caution">
    <text evidence="1">The sequence shown here is derived from an EMBL/GenBank/DDBJ whole genome shotgun (WGS) entry which is preliminary data.</text>
</comment>
<evidence type="ECO:0000313" key="2">
    <source>
        <dbReference type="Proteomes" id="UP001054945"/>
    </source>
</evidence>
<gene>
    <name evidence="1" type="ORF">CEXT_443521</name>
</gene>
<dbReference type="AlphaFoldDB" id="A0AAV4U2A0"/>
<protein>
    <submittedName>
        <fullName evidence="1">Uncharacterized protein</fullName>
    </submittedName>
</protein>
<dbReference type="Proteomes" id="UP001054945">
    <property type="component" value="Unassembled WGS sequence"/>
</dbReference>
<sequence>MSKFYRIGGKAIELFLVISLHNFAKGYRLINILGLKSSNSGMTIILMALAAEILGDCGNFGHPLTEATCSRPPQLICTLDFSVYPF</sequence>
<proteinExistence type="predicted"/>
<reference evidence="1 2" key="1">
    <citation type="submission" date="2021-06" db="EMBL/GenBank/DDBJ databases">
        <title>Caerostris extrusa draft genome.</title>
        <authorList>
            <person name="Kono N."/>
            <person name="Arakawa K."/>
        </authorList>
    </citation>
    <scope>NUCLEOTIDE SEQUENCE [LARGE SCALE GENOMIC DNA]</scope>
</reference>
<evidence type="ECO:0000313" key="1">
    <source>
        <dbReference type="EMBL" id="GIY51870.1"/>
    </source>
</evidence>
<keyword evidence="2" id="KW-1185">Reference proteome</keyword>
<name>A0AAV4U2A0_CAEEX</name>
<accession>A0AAV4U2A0</accession>
<dbReference type="EMBL" id="BPLR01012170">
    <property type="protein sequence ID" value="GIY51870.1"/>
    <property type="molecule type" value="Genomic_DNA"/>
</dbReference>